<accession>A0A0C6FER5</accession>
<dbReference type="PRINTS" id="PR00599">
    <property type="entry name" value="MAPEPTIDASE"/>
</dbReference>
<comment type="cofactor">
    <cofactor evidence="6">
        <name>Co(2+)</name>
        <dbReference type="ChEBI" id="CHEBI:48828"/>
    </cofactor>
    <cofactor evidence="6">
        <name>Zn(2+)</name>
        <dbReference type="ChEBI" id="CHEBI:29105"/>
    </cofactor>
    <cofactor evidence="6">
        <name>Mn(2+)</name>
        <dbReference type="ChEBI" id="CHEBI:29035"/>
    </cofactor>
    <cofactor evidence="6">
        <name>Fe(2+)</name>
        <dbReference type="ChEBI" id="CHEBI:29033"/>
    </cofactor>
    <text evidence="6">Binds 2 divalent metal cations per subunit. Has a high-affinity and a low affinity metal-binding site. The true nature of the physiological cofactor is under debate. The enzyme is active with cobalt, zinc, manganese or divalent iron ions. Most likely, methionine aminopeptidases function as mononuclear Fe(2+)-metalloproteases under physiological conditions, and the catalytically relevant metal-binding site has been assigned to the histidine-containing high-affinity site.</text>
</comment>
<evidence type="ECO:0000256" key="6">
    <source>
        <dbReference type="HAMAP-Rule" id="MF_01974"/>
    </source>
</evidence>
<feature type="binding site" evidence="6">
    <location>
        <position position="106"/>
    </location>
    <ligand>
        <name>a divalent metal cation</name>
        <dbReference type="ChEBI" id="CHEBI:60240"/>
        <label>1</label>
    </ligand>
</feature>
<evidence type="ECO:0000256" key="2">
    <source>
        <dbReference type="ARBA" id="ARBA00022438"/>
    </source>
</evidence>
<dbReference type="GO" id="GO:0004239">
    <property type="term" value="F:initiator methionyl aminopeptidase activity"/>
    <property type="evidence" value="ECO:0007669"/>
    <property type="project" value="UniProtKB-UniRule"/>
</dbReference>
<feature type="binding site" evidence="6">
    <location>
        <position position="235"/>
    </location>
    <ligand>
        <name>a divalent metal cation</name>
        <dbReference type="ChEBI" id="CHEBI:60240"/>
        <label>2</label>
        <note>catalytic</note>
    </ligand>
</feature>
<keyword evidence="5 6" id="KW-0378">Hydrolase</keyword>
<feature type="binding site" evidence="6">
    <location>
        <position position="203"/>
    </location>
    <ligand>
        <name>a divalent metal cation</name>
        <dbReference type="ChEBI" id="CHEBI:60240"/>
        <label>2</label>
        <note>catalytic</note>
    </ligand>
</feature>
<feature type="binding site" evidence="6">
    <location>
        <position position="106"/>
    </location>
    <ligand>
        <name>a divalent metal cation</name>
        <dbReference type="ChEBI" id="CHEBI:60240"/>
        <label>2</label>
        <note>catalytic</note>
    </ligand>
</feature>
<name>A0A0C6FER5_9HYPH</name>
<dbReference type="PATRIC" id="fig|270351.10.peg.22"/>
<evidence type="ECO:0000256" key="1">
    <source>
        <dbReference type="ARBA" id="ARBA00002521"/>
    </source>
</evidence>
<comment type="catalytic activity">
    <reaction evidence="6 7">
        <text>Release of N-terminal amino acids, preferentially methionine, from peptides and arylamides.</text>
        <dbReference type="EC" id="3.4.11.18"/>
    </reaction>
</comment>
<dbReference type="AlphaFoldDB" id="A0A0C6FER5"/>
<reference evidence="9 10" key="1">
    <citation type="journal article" date="2015" name="Genome Announc.">
        <title>Complete Genome Sequence of Methylobacterium aquaticum Strain 22A, Isolated from Racomitrium japonicum Moss.</title>
        <authorList>
            <person name="Tani A."/>
            <person name="Ogura Y."/>
            <person name="Hayashi T."/>
            <person name="Kimbara K."/>
        </authorList>
    </citation>
    <scope>NUCLEOTIDE SEQUENCE [LARGE SCALE GENOMIC DNA]</scope>
    <source>
        <strain evidence="9 10">MA-22A</strain>
    </source>
</reference>
<organism evidence="9 10">
    <name type="scientific">Methylobacterium aquaticum</name>
    <dbReference type="NCBI Taxonomy" id="270351"/>
    <lineage>
        <taxon>Bacteria</taxon>
        <taxon>Pseudomonadati</taxon>
        <taxon>Pseudomonadota</taxon>
        <taxon>Alphaproteobacteria</taxon>
        <taxon>Hyphomicrobiales</taxon>
        <taxon>Methylobacteriaceae</taxon>
        <taxon>Methylobacterium</taxon>
    </lineage>
</organism>
<evidence type="ECO:0000313" key="10">
    <source>
        <dbReference type="Proteomes" id="UP000061432"/>
    </source>
</evidence>
<evidence type="ECO:0000256" key="7">
    <source>
        <dbReference type="RuleBase" id="RU003653"/>
    </source>
</evidence>
<keyword evidence="3 6" id="KW-0645">Protease</keyword>
<evidence type="ECO:0000313" key="9">
    <source>
        <dbReference type="EMBL" id="BAQ43544.1"/>
    </source>
</evidence>
<dbReference type="STRING" id="270351.Maq22A_c00130"/>
<dbReference type="NCBIfam" id="TIGR00500">
    <property type="entry name" value="met_pdase_I"/>
    <property type="match status" value="1"/>
</dbReference>
<protein>
    <recommendedName>
        <fullName evidence="6 7">Methionine aminopeptidase</fullName>
        <shortName evidence="6">MAP</shortName>
        <shortName evidence="6">MetAP</shortName>
        <ecNumber evidence="6 7">3.4.11.18</ecNumber>
    </recommendedName>
    <alternativeName>
        <fullName evidence="6">Peptidase M</fullName>
    </alternativeName>
</protein>
<dbReference type="KEGG" id="maqu:Maq22A_c00130"/>
<proteinExistence type="inferred from homology"/>
<comment type="similarity">
    <text evidence="6">Belongs to the peptidase M24A family. Methionine aminopeptidase type 1 subfamily.</text>
</comment>
<evidence type="ECO:0000259" key="8">
    <source>
        <dbReference type="Pfam" id="PF00557"/>
    </source>
</evidence>
<feature type="binding site" evidence="6">
    <location>
        <position position="169"/>
    </location>
    <ligand>
        <name>a divalent metal cation</name>
        <dbReference type="ChEBI" id="CHEBI:60240"/>
        <label>2</label>
        <note>catalytic</note>
    </ligand>
</feature>
<feature type="binding site" evidence="6">
    <location>
        <position position="78"/>
    </location>
    <ligand>
        <name>substrate</name>
    </ligand>
</feature>
<dbReference type="InterPro" id="IPR000994">
    <property type="entry name" value="Pept_M24"/>
</dbReference>
<dbReference type="InterPro" id="IPR001714">
    <property type="entry name" value="Pept_M24_MAP"/>
</dbReference>
<dbReference type="EMBL" id="AP014704">
    <property type="protein sequence ID" value="BAQ43544.1"/>
    <property type="molecule type" value="Genomic_DNA"/>
</dbReference>
<reference evidence="10" key="2">
    <citation type="submission" date="2015-01" db="EMBL/GenBank/DDBJ databases">
        <title>Complete genome sequence of Methylobacterium aquaticum strain 22A.</title>
        <authorList>
            <person name="Tani A."/>
            <person name="Ogura Y."/>
            <person name="Hayashi T."/>
        </authorList>
    </citation>
    <scope>NUCLEOTIDE SEQUENCE [LARGE SCALE GENOMIC DNA]</scope>
    <source>
        <strain evidence="10">MA-22A</strain>
    </source>
</reference>
<feature type="binding site" evidence="6">
    <location>
        <position position="95"/>
    </location>
    <ligand>
        <name>a divalent metal cation</name>
        <dbReference type="ChEBI" id="CHEBI:60240"/>
        <label>1</label>
    </ligand>
</feature>
<dbReference type="InterPro" id="IPR002467">
    <property type="entry name" value="Pept_M24A_MAP1"/>
</dbReference>
<evidence type="ECO:0000256" key="4">
    <source>
        <dbReference type="ARBA" id="ARBA00022723"/>
    </source>
</evidence>
<feature type="domain" description="Peptidase M24" evidence="8">
    <location>
        <begin position="12"/>
        <end position="241"/>
    </location>
</feature>
<dbReference type="Gene3D" id="3.90.230.10">
    <property type="entry name" value="Creatinase/methionine aminopeptidase superfamily"/>
    <property type="match status" value="1"/>
</dbReference>
<dbReference type="InterPro" id="IPR036005">
    <property type="entry name" value="Creatinase/aminopeptidase-like"/>
</dbReference>
<dbReference type="GO" id="GO:0046872">
    <property type="term" value="F:metal ion binding"/>
    <property type="evidence" value="ECO:0007669"/>
    <property type="project" value="UniProtKB-UniRule"/>
</dbReference>
<evidence type="ECO:0000256" key="5">
    <source>
        <dbReference type="ARBA" id="ARBA00022801"/>
    </source>
</evidence>
<keyword evidence="4 6" id="KW-0479">Metal-binding</keyword>
<gene>
    <name evidence="6 9" type="primary">map</name>
    <name evidence="9" type="ORF">Maq22A_c00130</name>
</gene>
<dbReference type="PANTHER" id="PTHR43330:SF13">
    <property type="entry name" value="METHIONINE AMINOPEPTIDASE 2"/>
    <property type="match status" value="1"/>
</dbReference>
<dbReference type="EC" id="3.4.11.18" evidence="6 7"/>
<dbReference type="GO" id="GO:0070006">
    <property type="term" value="F:metalloaminopeptidase activity"/>
    <property type="evidence" value="ECO:0007669"/>
    <property type="project" value="UniProtKB-UniRule"/>
</dbReference>
<dbReference type="GO" id="GO:0006508">
    <property type="term" value="P:proteolysis"/>
    <property type="evidence" value="ECO:0007669"/>
    <property type="project" value="UniProtKB-KW"/>
</dbReference>
<dbReference type="Proteomes" id="UP000061432">
    <property type="component" value="Chromosome"/>
</dbReference>
<dbReference type="PANTHER" id="PTHR43330">
    <property type="entry name" value="METHIONINE AMINOPEPTIDASE"/>
    <property type="match status" value="1"/>
</dbReference>
<dbReference type="Pfam" id="PF00557">
    <property type="entry name" value="Peptidase_M24"/>
    <property type="match status" value="1"/>
</dbReference>
<evidence type="ECO:0000256" key="3">
    <source>
        <dbReference type="ARBA" id="ARBA00022670"/>
    </source>
</evidence>
<feature type="binding site" evidence="6">
    <location>
        <position position="176"/>
    </location>
    <ligand>
        <name>substrate</name>
    </ligand>
</feature>
<dbReference type="HAMAP" id="MF_01974">
    <property type="entry name" value="MetAP_1"/>
    <property type="match status" value="1"/>
</dbReference>
<dbReference type="SUPFAM" id="SSF55920">
    <property type="entry name" value="Creatinase/aminopeptidase"/>
    <property type="match status" value="1"/>
</dbReference>
<comment type="function">
    <text evidence="1 6">Removes the N-terminal methionine from nascent proteins. The N-terminal methionine is often cleaved when the second residue in the primary sequence is small and uncharged (Met-Ala-, Cys, Gly, Pro, Ser, Thr, or Val). Requires deformylation of the N(alpha)-formylated initiator methionine before it can be hydrolyzed.</text>
</comment>
<feature type="binding site" evidence="6">
    <location>
        <position position="235"/>
    </location>
    <ligand>
        <name>a divalent metal cation</name>
        <dbReference type="ChEBI" id="CHEBI:60240"/>
        <label>1</label>
    </ligand>
</feature>
<dbReference type="CDD" id="cd01086">
    <property type="entry name" value="MetAP1"/>
    <property type="match status" value="1"/>
</dbReference>
<sequence length="253" mass="27152">MAMTVSSDDELEALRRIGRIVADALEAMGRAIEPGITTAELDRIGRAHLERAGARSAPEAVYGFPGATCISVNEEVAHGIPGERRIAPGDLVNIDVSAEKDGWFSDTGASFAVPPVTRAVERLCRDGRRAMWTGLRQVGTGKPLAGIGRAVGAFAQKNGYTLVRNLASHGIGISLHEEPTEIATWPDASERRIMTEGLVFTVEPFLSLGADYAESGEDDPWTLYSRPRALTVQYEHTVVATRNGPLVLTMPGT</sequence>
<comment type="subunit">
    <text evidence="6">Monomer.</text>
</comment>
<keyword evidence="2 6" id="KW-0031">Aminopeptidase</keyword>